<feature type="transmembrane region" description="Helical" evidence="6">
    <location>
        <begin position="191"/>
        <end position="214"/>
    </location>
</feature>
<reference evidence="8" key="1">
    <citation type="submission" date="2017-09" db="EMBL/GenBank/DDBJ databases">
        <title>Complete Genome Sequence of ansamitocin-producing Bacterium Actinosynnema pretiosum X47.</title>
        <authorList>
            <person name="Cao G."/>
            <person name="Zong G."/>
            <person name="Zhong C."/>
            <person name="Fu J."/>
        </authorList>
    </citation>
    <scope>NUCLEOTIDE SEQUENCE [LARGE SCALE GENOMIC DNA]</scope>
    <source>
        <strain evidence="8">X47</strain>
    </source>
</reference>
<evidence type="ECO:0000256" key="3">
    <source>
        <dbReference type="ARBA" id="ARBA00022692"/>
    </source>
</evidence>
<comment type="subcellular location">
    <subcellularLocation>
        <location evidence="1">Cell membrane</location>
        <topology evidence="1">Multi-pass membrane protein</topology>
    </subcellularLocation>
</comment>
<dbReference type="Proteomes" id="UP000218505">
    <property type="component" value="Chromosome"/>
</dbReference>
<gene>
    <name evidence="8" type="ORF">CNX65_19995</name>
</gene>
<dbReference type="EMBL" id="CP023445">
    <property type="protein sequence ID" value="ATE58274.1"/>
    <property type="molecule type" value="Genomic_DNA"/>
</dbReference>
<feature type="transmembrane region" description="Helical" evidence="6">
    <location>
        <begin position="64"/>
        <end position="82"/>
    </location>
</feature>
<dbReference type="AlphaFoldDB" id="A0A290ZH18"/>
<evidence type="ECO:0000256" key="2">
    <source>
        <dbReference type="ARBA" id="ARBA00022475"/>
    </source>
</evidence>
<organism evidence="8 9">
    <name type="scientific">Actinosynnema pretiosum</name>
    <dbReference type="NCBI Taxonomy" id="42197"/>
    <lineage>
        <taxon>Bacteria</taxon>
        <taxon>Bacillati</taxon>
        <taxon>Actinomycetota</taxon>
        <taxon>Actinomycetes</taxon>
        <taxon>Pseudonocardiales</taxon>
        <taxon>Pseudonocardiaceae</taxon>
        <taxon>Actinosynnema</taxon>
    </lineage>
</organism>
<evidence type="ECO:0000256" key="6">
    <source>
        <dbReference type="SAM" id="Phobius"/>
    </source>
</evidence>
<dbReference type="KEGG" id="apre:CNX65_19995"/>
<dbReference type="GO" id="GO:0005886">
    <property type="term" value="C:plasma membrane"/>
    <property type="evidence" value="ECO:0007669"/>
    <property type="project" value="UniProtKB-SubCell"/>
</dbReference>
<sequence>MVRVLPGRIGRSCVGGWRGGQRERRRHENGYLVAQGFPLVRVRVSGAHPGARTRRARRPRGRDPSPGLVLAGVVAVTTVSPVPTDAEPVVLRRYAQFALDNLLAAVVSALFAVGLFALALVLIDRGLLSREAGPHVIPVVAWSYAGALLLSALWVHVWSPLRNGGASPGMRLVGIRVRALDGGEPTLGAHLLRWLVMAVDGQLFGLVGAVLIAVTPKRQRLGDVVARTVVERVRPTGTAPRPGQTSSAAR</sequence>
<dbReference type="PANTHER" id="PTHR36115">
    <property type="entry name" value="PROLINE-RICH ANTIGEN HOMOLOG-RELATED"/>
    <property type="match status" value="1"/>
</dbReference>
<keyword evidence="3 6" id="KW-0812">Transmembrane</keyword>
<keyword evidence="2" id="KW-1003">Cell membrane</keyword>
<keyword evidence="9" id="KW-1185">Reference proteome</keyword>
<evidence type="ECO:0000313" key="8">
    <source>
        <dbReference type="EMBL" id="ATE58274.1"/>
    </source>
</evidence>
<dbReference type="Pfam" id="PF06271">
    <property type="entry name" value="RDD"/>
    <property type="match status" value="1"/>
</dbReference>
<dbReference type="PANTHER" id="PTHR36115:SF6">
    <property type="entry name" value="PROLINE-RICH ANTIGEN HOMOLOG"/>
    <property type="match status" value="1"/>
</dbReference>
<keyword evidence="5 6" id="KW-0472">Membrane</keyword>
<proteinExistence type="predicted"/>
<dbReference type="InterPro" id="IPR010432">
    <property type="entry name" value="RDD"/>
</dbReference>
<evidence type="ECO:0000256" key="5">
    <source>
        <dbReference type="ARBA" id="ARBA00023136"/>
    </source>
</evidence>
<feature type="transmembrane region" description="Helical" evidence="6">
    <location>
        <begin position="135"/>
        <end position="157"/>
    </location>
</feature>
<keyword evidence="4 6" id="KW-1133">Transmembrane helix</keyword>
<feature type="transmembrane region" description="Helical" evidence="6">
    <location>
        <begin position="102"/>
        <end position="123"/>
    </location>
</feature>
<evidence type="ECO:0000259" key="7">
    <source>
        <dbReference type="Pfam" id="PF06271"/>
    </source>
</evidence>
<evidence type="ECO:0000256" key="4">
    <source>
        <dbReference type="ARBA" id="ARBA00022989"/>
    </source>
</evidence>
<evidence type="ECO:0000313" key="9">
    <source>
        <dbReference type="Proteomes" id="UP000218505"/>
    </source>
</evidence>
<protein>
    <recommendedName>
        <fullName evidence="7">RDD domain-containing protein</fullName>
    </recommendedName>
</protein>
<accession>A0A290ZH18</accession>
<evidence type="ECO:0000256" key="1">
    <source>
        <dbReference type="ARBA" id="ARBA00004651"/>
    </source>
</evidence>
<dbReference type="InterPro" id="IPR051791">
    <property type="entry name" value="Pra-immunoreactive"/>
</dbReference>
<feature type="domain" description="RDD" evidence="7">
    <location>
        <begin position="90"/>
        <end position="226"/>
    </location>
</feature>
<name>A0A290ZH18_9PSEU</name>